<dbReference type="InterPro" id="IPR036390">
    <property type="entry name" value="WH_DNA-bd_sf"/>
</dbReference>
<comment type="similarity">
    <text evidence="1">Belongs to the BlaI transcriptional regulatory family.</text>
</comment>
<dbReference type="SUPFAM" id="SSF46785">
    <property type="entry name" value="Winged helix' DNA-binding domain"/>
    <property type="match status" value="1"/>
</dbReference>
<evidence type="ECO:0000256" key="1">
    <source>
        <dbReference type="ARBA" id="ARBA00011046"/>
    </source>
</evidence>
<sequence length="99" mass="11092">MLMKALDFIQIFASNVRRLDFRLSSAQVILAVIAGYRRHSTITEATRLHPNTVTNILQDLIAQGYVNRIGDSRPYVYRPTADGEQLAGNLLDKNTFPGT</sequence>
<keyword evidence="4" id="KW-0804">Transcription</keyword>
<gene>
    <name evidence="5" type="ORF">CXU09_09920</name>
</gene>
<dbReference type="InterPro" id="IPR005650">
    <property type="entry name" value="BlaI_family"/>
</dbReference>
<name>A0AAP8T8Z8_9BACT</name>
<proteinExistence type="inferred from homology"/>
<evidence type="ECO:0000256" key="4">
    <source>
        <dbReference type="ARBA" id="ARBA00023163"/>
    </source>
</evidence>
<evidence type="ECO:0000313" key="6">
    <source>
        <dbReference type="Proteomes" id="UP000235914"/>
    </source>
</evidence>
<dbReference type="EMBL" id="PJKN01000005">
    <property type="protein sequence ID" value="PNC54832.1"/>
    <property type="molecule type" value="Genomic_DNA"/>
</dbReference>
<evidence type="ECO:0000256" key="3">
    <source>
        <dbReference type="ARBA" id="ARBA00023125"/>
    </source>
</evidence>
<accession>A0AAP8T8Z8</accession>
<dbReference type="GO" id="GO:0003677">
    <property type="term" value="F:DNA binding"/>
    <property type="evidence" value="ECO:0007669"/>
    <property type="project" value="UniProtKB-KW"/>
</dbReference>
<evidence type="ECO:0000313" key="5">
    <source>
        <dbReference type="EMBL" id="PNC54832.1"/>
    </source>
</evidence>
<reference evidence="5 6" key="1">
    <citation type="journal article" date="2017" name="BMC Genomics">
        <title>Genome sequencing of 39 Akkermansia muciniphila isolates reveals its population structure, genomic and functional diverisity, and global distribution in mammalian gut microbiotas.</title>
        <authorList>
            <person name="Guo X."/>
            <person name="Li S."/>
            <person name="Zhang J."/>
            <person name="Wu F."/>
            <person name="Li X."/>
            <person name="Wu D."/>
            <person name="Zhang M."/>
            <person name="Ou Z."/>
            <person name="Jie Z."/>
            <person name="Yan Q."/>
            <person name="Li P."/>
            <person name="Yi J."/>
            <person name="Peng Y."/>
        </authorList>
    </citation>
    <scope>NUCLEOTIDE SEQUENCE [LARGE SCALE GENOMIC DNA]</scope>
    <source>
        <strain evidence="5 6">GP43</strain>
    </source>
</reference>
<organism evidence="5 6">
    <name type="scientific">Akkermansia muciniphila</name>
    <dbReference type="NCBI Taxonomy" id="239935"/>
    <lineage>
        <taxon>Bacteria</taxon>
        <taxon>Pseudomonadati</taxon>
        <taxon>Verrucomicrobiota</taxon>
        <taxon>Verrucomicrobiia</taxon>
        <taxon>Verrucomicrobiales</taxon>
        <taxon>Akkermansiaceae</taxon>
        <taxon>Akkermansia</taxon>
    </lineage>
</organism>
<dbReference type="Pfam" id="PF03965">
    <property type="entry name" value="Penicillinase_R"/>
    <property type="match status" value="1"/>
</dbReference>
<dbReference type="AlphaFoldDB" id="A0AAP8T8Z8"/>
<keyword evidence="3" id="KW-0238">DNA-binding</keyword>
<protein>
    <submittedName>
        <fullName evidence="5">Uncharacterized protein</fullName>
    </submittedName>
</protein>
<dbReference type="Gene3D" id="1.10.10.10">
    <property type="entry name" value="Winged helix-like DNA-binding domain superfamily/Winged helix DNA-binding domain"/>
    <property type="match status" value="1"/>
</dbReference>
<comment type="caution">
    <text evidence="5">The sequence shown here is derived from an EMBL/GenBank/DDBJ whole genome shotgun (WGS) entry which is preliminary data.</text>
</comment>
<keyword evidence="2" id="KW-0805">Transcription regulation</keyword>
<dbReference type="RefSeq" id="WP_102732566.1">
    <property type="nucleotide sequence ID" value="NZ_CP025827.1"/>
</dbReference>
<dbReference type="InterPro" id="IPR036388">
    <property type="entry name" value="WH-like_DNA-bd_sf"/>
</dbReference>
<dbReference type="Proteomes" id="UP000235914">
    <property type="component" value="Unassembled WGS sequence"/>
</dbReference>
<evidence type="ECO:0000256" key="2">
    <source>
        <dbReference type="ARBA" id="ARBA00023015"/>
    </source>
</evidence>
<dbReference type="GO" id="GO:0045892">
    <property type="term" value="P:negative regulation of DNA-templated transcription"/>
    <property type="evidence" value="ECO:0007669"/>
    <property type="project" value="InterPro"/>
</dbReference>